<feature type="region of interest" description="Disordered" evidence="2">
    <location>
        <begin position="205"/>
        <end position="265"/>
    </location>
</feature>
<feature type="compositionally biased region" description="Low complexity" evidence="2">
    <location>
        <begin position="1"/>
        <end position="14"/>
    </location>
</feature>
<comment type="caution">
    <text evidence="3">The sequence shown here is derived from an EMBL/GenBank/DDBJ whole genome shotgun (WGS) entry which is preliminary data.</text>
</comment>
<keyword evidence="4" id="KW-1185">Reference proteome</keyword>
<evidence type="ECO:0000313" key="3">
    <source>
        <dbReference type="EMBL" id="GKV01712.1"/>
    </source>
</evidence>
<keyword evidence="1" id="KW-0175">Coiled coil</keyword>
<feature type="compositionally biased region" description="Low complexity" evidence="2">
    <location>
        <begin position="24"/>
        <end position="34"/>
    </location>
</feature>
<dbReference type="Proteomes" id="UP001054252">
    <property type="component" value="Unassembled WGS sequence"/>
</dbReference>
<evidence type="ECO:0000256" key="2">
    <source>
        <dbReference type="SAM" id="MobiDB-lite"/>
    </source>
</evidence>
<dbReference type="EMBL" id="BPVZ01000017">
    <property type="protein sequence ID" value="GKV01712.1"/>
    <property type="molecule type" value="Genomic_DNA"/>
</dbReference>
<accession>A0AAV5IIF8</accession>
<name>A0AAV5IIF8_9ROSI</name>
<organism evidence="3 4">
    <name type="scientific">Rubroshorea leprosula</name>
    <dbReference type="NCBI Taxonomy" id="152421"/>
    <lineage>
        <taxon>Eukaryota</taxon>
        <taxon>Viridiplantae</taxon>
        <taxon>Streptophyta</taxon>
        <taxon>Embryophyta</taxon>
        <taxon>Tracheophyta</taxon>
        <taxon>Spermatophyta</taxon>
        <taxon>Magnoliopsida</taxon>
        <taxon>eudicotyledons</taxon>
        <taxon>Gunneridae</taxon>
        <taxon>Pentapetalae</taxon>
        <taxon>rosids</taxon>
        <taxon>malvids</taxon>
        <taxon>Malvales</taxon>
        <taxon>Dipterocarpaceae</taxon>
        <taxon>Rubroshorea</taxon>
    </lineage>
</organism>
<evidence type="ECO:0000256" key="1">
    <source>
        <dbReference type="SAM" id="Coils"/>
    </source>
</evidence>
<protein>
    <submittedName>
        <fullName evidence="3">Uncharacterized protein</fullName>
    </submittedName>
</protein>
<sequence>MSSEETVSVVGSEVMPLEYGSMDSESSPSPSSSERMVEGVGGGEGVRGREIVGSGEDGVPITVVKVEGRRERGYDIDANIVEEVKQYRSELETKDSLGHLVENYEISSRVLVRPIGVEERACSAPRDHWMPVCAHYLLAGLRFPIPELLVGGGSGEVGEEGGNLLNIMDLTNAECIEAAELYGPSALSEAEMDKFLNTAGGVAIPKKPRKKSKTSTKQVDEGGVGKEIVPSTAAGKKKKVVEEEERGNEVPQFVPRPPPVELDPELRESEEKAEAKNMTRVRRFINTTFPEMDKCQARDGSEVLWGFSGETCFGERELGEWSSPGVLDSVKERSLLQKQCDQLQKEKEELEKKNKELQEALNEVVPTVKQLEQERASLSTKLEGFVELKENVQMLVHNGMKEHINNFISSSSFDNIVNLYRLPTAIIAFTDCRKKVKAEYPEIKLRWDHDANGRVVFPPKFDFEFVVVKEEGAAVEEDEVEAGVEGTKVDESQPIPEVEIHPVPSDDEQPFLPDEQQPTQPPLLAKQEPV</sequence>
<proteinExistence type="predicted"/>
<reference evidence="3 4" key="1">
    <citation type="journal article" date="2021" name="Commun. Biol.">
        <title>The genome of Shorea leprosula (Dipterocarpaceae) highlights the ecological relevance of drought in aseasonal tropical rainforests.</title>
        <authorList>
            <person name="Ng K.K.S."/>
            <person name="Kobayashi M.J."/>
            <person name="Fawcett J.A."/>
            <person name="Hatakeyama M."/>
            <person name="Paape T."/>
            <person name="Ng C.H."/>
            <person name="Ang C.C."/>
            <person name="Tnah L.H."/>
            <person name="Lee C.T."/>
            <person name="Nishiyama T."/>
            <person name="Sese J."/>
            <person name="O'Brien M.J."/>
            <person name="Copetti D."/>
            <person name="Mohd Noor M.I."/>
            <person name="Ong R.C."/>
            <person name="Putra M."/>
            <person name="Sireger I.Z."/>
            <person name="Indrioko S."/>
            <person name="Kosugi Y."/>
            <person name="Izuno A."/>
            <person name="Isagi Y."/>
            <person name="Lee S.L."/>
            <person name="Shimizu K.K."/>
        </authorList>
    </citation>
    <scope>NUCLEOTIDE SEQUENCE [LARGE SCALE GENOMIC DNA]</scope>
    <source>
        <strain evidence="3">214</strain>
    </source>
</reference>
<feature type="coiled-coil region" evidence="1">
    <location>
        <begin position="333"/>
        <end position="388"/>
    </location>
</feature>
<feature type="region of interest" description="Disordered" evidence="2">
    <location>
        <begin position="1"/>
        <end position="52"/>
    </location>
</feature>
<gene>
    <name evidence="3" type="ORF">SLEP1_g14253</name>
</gene>
<dbReference type="AlphaFoldDB" id="A0AAV5IIF8"/>
<evidence type="ECO:0000313" key="4">
    <source>
        <dbReference type="Proteomes" id="UP001054252"/>
    </source>
</evidence>
<feature type="region of interest" description="Disordered" evidence="2">
    <location>
        <begin position="477"/>
        <end position="530"/>
    </location>
</feature>